<accession>A0A382XAH5</accession>
<gene>
    <name evidence="5" type="ORF">METZ01_LOCUS420439</name>
</gene>
<feature type="region of interest" description="Disordered" evidence="1">
    <location>
        <begin position="249"/>
        <end position="272"/>
    </location>
</feature>
<dbReference type="CDD" id="cd00077">
    <property type="entry name" value="HDc"/>
    <property type="match status" value="1"/>
</dbReference>
<feature type="transmembrane region" description="Helical" evidence="2">
    <location>
        <begin position="48"/>
        <end position="73"/>
    </location>
</feature>
<keyword evidence="2" id="KW-0812">Transmembrane</keyword>
<reference evidence="5" key="1">
    <citation type="submission" date="2018-05" db="EMBL/GenBank/DDBJ databases">
        <authorList>
            <person name="Lanie J.A."/>
            <person name="Ng W.-L."/>
            <person name="Kazmierczak K.M."/>
            <person name="Andrzejewski T.M."/>
            <person name="Davidsen T.M."/>
            <person name="Wayne K.J."/>
            <person name="Tettelin H."/>
            <person name="Glass J.I."/>
            <person name="Rusch D."/>
            <person name="Podicherti R."/>
            <person name="Tsui H.-C.T."/>
            <person name="Winkler M.E."/>
        </authorList>
    </citation>
    <scope>NUCLEOTIDE SEQUENCE</scope>
</reference>
<dbReference type="InterPro" id="IPR011621">
    <property type="entry name" value="Metal-dep_PHydrolase_7TM_intra"/>
</dbReference>
<feature type="domain" description="Metal-dependent phosphohydrolase 7TM intracellular" evidence="4">
    <location>
        <begin position="5"/>
        <end position="183"/>
    </location>
</feature>
<dbReference type="PANTHER" id="PTHR36442:SF1">
    <property type="entry name" value="CYCLIC-DI-AMP PHOSPHODIESTERASE PGPH"/>
    <property type="match status" value="1"/>
</dbReference>
<evidence type="ECO:0000256" key="1">
    <source>
        <dbReference type="SAM" id="MobiDB-lite"/>
    </source>
</evidence>
<feature type="compositionally biased region" description="Polar residues" evidence="1">
    <location>
        <begin position="252"/>
        <end position="261"/>
    </location>
</feature>
<dbReference type="EMBL" id="UINC01165921">
    <property type="protein sequence ID" value="SVD67585.1"/>
    <property type="molecule type" value="Genomic_DNA"/>
</dbReference>
<feature type="domain" description="HD" evidence="3">
    <location>
        <begin position="208"/>
        <end position="256"/>
    </location>
</feature>
<dbReference type="PANTHER" id="PTHR36442">
    <property type="entry name" value="CYCLIC-DI-AMP PHOSPHODIESTERASE PGPH"/>
    <property type="match status" value="1"/>
</dbReference>
<feature type="compositionally biased region" description="Basic residues" evidence="1">
    <location>
        <begin position="262"/>
        <end position="272"/>
    </location>
</feature>
<dbReference type="InterPro" id="IPR003607">
    <property type="entry name" value="HD/PDEase_dom"/>
</dbReference>
<feature type="non-terminal residue" evidence="5">
    <location>
        <position position="272"/>
    </location>
</feature>
<dbReference type="InterPro" id="IPR006674">
    <property type="entry name" value="HD_domain"/>
</dbReference>
<evidence type="ECO:0000256" key="2">
    <source>
        <dbReference type="SAM" id="Phobius"/>
    </source>
</evidence>
<proteinExistence type="predicted"/>
<keyword evidence="2" id="KW-0472">Membrane</keyword>
<keyword evidence="2" id="KW-1133">Transmembrane helix</keyword>
<evidence type="ECO:0000259" key="3">
    <source>
        <dbReference type="Pfam" id="PF01966"/>
    </source>
</evidence>
<feature type="transmembrane region" description="Helical" evidence="2">
    <location>
        <begin position="150"/>
        <end position="172"/>
    </location>
</feature>
<dbReference type="InterPro" id="IPR006675">
    <property type="entry name" value="HDIG_dom"/>
</dbReference>
<dbReference type="SUPFAM" id="SSF109604">
    <property type="entry name" value="HD-domain/PDEase-like"/>
    <property type="match status" value="1"/>
</dbReference>
<organism evidence="5">
    <name type="scientific">marine metagenome</name>
    <dbReference type="NCBI Taxonomy" id="408172"/>
    <lineage>
        <taxon>unclassified sequences</taxon>
        <taxon>metagenomes</taxon>
        <taxon>ecological metagenomes</taxon>
    </lineage>
</organism>
<evidence type="ECO:0008006" key="6">
    <source>
        <dbReference type="Google" id="ProtNLM"/>
    </source>
</evidence>
<name>A0A382XAH5_9ZZZZ</name>
<dbReference type="InterPro" id="IPR052722">
    <property type="entry name" value="PgpH_phosphodiesterase"/>
</dbReference>
<dbReference type="NCBIfam" id="TIGR00277">
    <property type="entry name" value="HDIG"/>
    <property type="match status" value="1"/>
</dbReference>
<feature type="transmembrane region" description="Helical" evidence="2">
    <location>
        <begin position="124"/>
        <end position="144"/>
    </location>
</feature>
<protein>
    <recommendedName>
        <fullName evidence="6">HD/PDEase domain-containing protein</fullName>
    </recommendedName>
</protein>
<evidence type="ECO:0000259" key="4">
    <source>
        <dbReference type="Pfam" id="PF07698"/>
    </source>
</evidence>
<dbReference type="Gene3D" id="1.10.3210.10">
    <property type="entry name" value="Hypothetical protein af1432"/>
    <property type="match status" value="1"/>
</dbReference>
<dbReference type="Pfam" id="PF07698">
    <property type="entry name" value="7TM-7TMR_HD"/>
    <property type="match status" value="1"/>
</dbReference>
<sequence length="272" mass="28478">MLYVNLVLPDFWRSGPKTGIVATAVLGNLLLSRGVLELGGTELFGGNALLVGLLPYLLPVAFSAMVVMITVGPRMSAVAALMTSTFHSAMQDTGVESLVVSLGASLMGAFFCRDVRLRGSALKAGTMAGLVAAALAVAMGFLTGSGPAPILNHGVAALLTGLVTGGLVLGALPVFERVFKVATDVTLFELTDFNHALLRRMQLEAPGTYHHSLMVANLSENAAAAVGANPLVCRACSLFHDIGKMKQPEYFTENQTDPSNPHSRRKPAMSAL</sequence>
<evidence type="ECO:0000313" key="5">
    <source>
        <dbReference type="EMBL" id="SVD67585.1"/>
    </source>
</evidence>
<dbReference type="AlphaFoldDB" id="A0A382XAH5"/>
<dbReference type="Pfam" id="PF01966">
    <property type="entry name" value="HD"/>
    <property type="match status" value="1"/>
</dbReference>